<dbReference type="Proteomes" id="UP000433532">
    <property type="component" value="Unassembled WGS sequence"/>
</dbReference>
<accession>A0A844NWE7</accession>
<evidence type="ECO:0000313" key="2">
    <source>
        <dbReference type="Proteomes" id="UP000433532"/>
    </source>
</evidence>
<proteinExistence type="predicted"/>
<comment type="caution">
    <text evidence="1">The sequence shown here is derived from an EMBL/GenBank/DDBJ whole genome shotgun (WGS) entry which is preliminary data.</text>
</comment>
<reference evidence="1 2" key="1">
    <citation type="submission" date="2019-11" db="EMBL/GenBank/DDBJ databases">
        <title>Genomes of ocular Pseudomonas aeruginosa isolates.</title>
        <authorList>
            <person name="Khan M."/>
            <person name="Rice S.A."/>
            <person name="Willcox M.D.P."/>
            <person name="Stapleton F."/>
        </authorList>
    </citation>
    <scope>NUCLEOTIDE SEQUENCE [LARGE SCALE GENOMIC DNA]</scope>
    <source>
        <strain evidence="1 2">PA221</strain>
    </source>
</reference>
<organism evidence="1 2">
    <name type="scientific">Pseudomonas aeruginosa</name>
    <dbReference type="NCBI Taxonomy" id="287"/>
    <lineage>
        <taxon>Bacteria</taxon>
        <taxon>Pseudomonadati</taxon>
        <taxon>Pseudomonadota</taxon>
        <taxon>Gammaproteobacteria</taxon>
        <taxon>Pseudomonadales</taxon>
        <taxon>Pseudomonadaceae</taxon>
        <taxon>Pseudomonas</taxon>
    </lineage>
</organism>
<protein>
    <submittedName>
        <fullName evidence="1">Rhs element Vgr protein</fullName>
    </submittedName>
</protein>
<name>A0A844NWE7_PSEAI</name>
<dbReference type="AlphaFoldDB" id="A0A844NWE7"/>
<sequence length="103" mass="10861">MGSIGAHGNVVIGGSGTVLIGDVFTPAPRAPALPLNRNGVPCSGRFQLIDHETGKPVAGRRVRVWSSGGWNAFDTTDADGMTSWIERPTAETLYIDLVQRGDA</sequence>
<gene>
    <name evidence="1" type="ORF">GNQ48_33535</name>
</gene>
<dbReference type="EMBL" id="WOAD01000125">
    <property type="protein sequence ID" value="MUI39863.1"/>
    <property type="molecule type" value="Genomic_DNA"/>
</dbReference>
<evidence type="ECO:0000313" key="1">
    <source>
        <dbReference type="EMBL" id="MUI39863.1"/>
    </source>
</evidence>